<dbReference type="AlphaFoldDB" id="A0A1M6BGB2"/>
<dbReference type="GO" id="GO:0006396">
    <property type="term" value="P:RNA processing"/>
    <property type="evidence" value="ECO:0007669"/>
    <property type="project" value="InterPro"/>
</dbReference>
<organism evidence="4 5">
    <name type="scientific">Mesonia phycicola</name>
    <dbReference type="NCBI Taxonomy" id="579105"/>
    <lineage>
        <taxon>Bacteria</taxon>
        <taxon>Pseudomonadati</taxon>
        <taxon>Bacteroidota</taxon>
        <taxon>Flavobacteriia</taxon>
        <taxon>Flavobacteriales</taxon>
        <taxon>Flavobacteriaceae</taxon>
        <taxon>Mesonia</taxon>
    </lineage>
</organism>
<dbReference type="GO" id="GO:0032259">
    <property type="term" value="P:methylation"/>
    <property type="evidence" value="ECO:0007669"/>
    <property type="project" value="UniProtKB-KW"/>
</dbReference>
<dbReference type="GO" id="GO:0005829">
    <property type="term" value="C:cytosol"/>
    <property type="evidence" value="ECO:0007669"/>
    <property type="project" value="TreeGrafter"/>
</dbReference>
<feature type="domain" description="tRNA/rRNA methyltransferase SpoU type" evidence="3">
    <location>
        <begin position="19"/>
        <end position="163"/>
    </location>
</feature>
<dbReference type="PANTHER" id="PTHR46429:SF1">
    <property type="entry name" value="23S RRNA (GUANOSINE-2'-O-)-METHYLTRANSFERASE RLMB"/>
    <property type="match status" value="1"/>
</dbReference>
<dbReference type="SUPFAM" id="SSF75217">
    <property type="entry name" value="alpha/beta knot"/>
    <property type="match status" value="1"/>
</dbReference>
<name>A0A1M6BGB2_9FLAO</name>
<dbReference type="Pfam" id="PF00588">
    <property type="entry name" value="SpoU_methylase"/>
    <property type="match status" value="1"/>
</dbReference>
<keyword evidence="2" id="KW-0808">Transferase</keyword>
<dbReference type="STRING" id="579105.SAMN04488096_10233"/>
<reference evidence="4 5" key="1">
    <citation type="submission" date="2016-11" db="EMBL/GenBank/DDBJ databases">
        <authorList>
            <person name="Jaros S."/>
            <person name="Januszkiewicz K."/>
            <person name="Wedrychowicz H."/>
        </authorList>
    </citation>
    <scope>NUCLEOTIDE SEQUENCE [LARGE SCALE GENOMIC DNA]</scope>
    <source>
        <strain evidence="4 5">DSM 21425</strain>
    </source>
</reference>
<dbReference type="Gene3D" id="3.40.1280.10">
    <property type="match status" value="1"/>
</dbReference>
<dbReference type="InterPro" id="IPR001537">
    <property type="entry name" value="SpoU_MeTrfase"/>
</dbReference>
<evidence type="ECO:0000256" key="2">
    <source>
        <dbReference type="ARBA" id="ARBA00022679"/>
    </source>
</evidence>
<protein>
    <submittedName>
        <fullName evidence="4">SpoU rRNA Methylase family protein</fullName>
    </submittedName>
</protein>
<accession>A0A1M6BGB2</accession>
<dbReference type="RefSeq" id="WP_073148080.1">
    <property type="nucleotide sequence ID" value="NZ_FQYY01000002.1"/>
</dbReference>
<dbReference type="GO" id="GO:0003723">
    <property type="term" value="F:RNA binding"/>
    <property type="evidence" value="ECO:0007669"/>
    <property type="project" value="InterPro"/>
</dbReference>
<dbReference type="OrthoDB" id="9795352at2"/>
<evidence type="ECO:0000256" key="1">
    <source>
        <dbReference type="ARBA" id="ARBA00022603"/>
    </source>
</evidence>
<dbReference type="InterPro" id="IPR029026">
    <property type="entry name" value="tRNA_m1G_MTases_N"/>
</dbReference>
<keyword evidence="5" id="KW-1185">Reference proteome</keyword>
<evidence type="ECO:0000259" key="3">
    <source>
        <dbReference type="Pfam" id="PF00588"/>
    </source>
</evidence>
<dbReference type="InterPro" id="IPR029028">
    <property type="entry name" value="Alpha/beta_knot_MTases"/>
</dbReference>
<proteinExistence type="predicted"/>
<evidence type="ECO:0000313" key="5">
    <source>
        <dbReference type="Proteomes" id="UP000184225"/>
    </source>
</evidence>
<gene>
    <name evidence="4" type="ORF">SAMN04488096_10233</name>
</gene>
<sequence>MSQQLDHLTIPFSTERFPVTLITDQVKSPANLGSILRLADAFCVEKIIFCGIDEEVINSNRLKRTARATQQTMHYCFEDNIIDVVNSLQQQNYSLTALEITDDSIAVEDFMIKKDLKIALVIGDENFGVSAEILQKTEQNIHITMFGNNSSMNVAQATGIALYEITKKIKSVQQK</sequence>
<dbReference type="EMBL" id="FQYY01000002">
    <property type="protein sequence ID" value="SHI47762.1"/>
    <property type="molecule type" value="Genomic_DNA"/>
</dbReference>
<dbReference type="GO" id="GO:0008173">
    <property type="term" value="F:RNA methyltransferase activity"/>
    <property type="evidence" value="ECO:0007669"/>
    <property type="project" value="InterPro"/>
</dbReference>
<dbReference type="InterPro" id="IPR004441">
    <property type="entry name" value="rRNA_MeTrfase_TrmH"/>
</dbReference>
<dbReference type="CDD" id="cd18082">
    <property type="entry name" value="SpoU-like_family"/>
    <property type="match status" value="1"/>
</dbReference>
<dbReference type="PANTHER" id="PTHR46429">
    <property type="entry name" value="23S RRNA (GUANOSINE-2'-O-)-METHYLTRANSFERASE RLMB"/>
    <property type="match status" value="1"/>
</dbReference>
<keyword evidence="1 4" id="KW-0489">Methyltransferase</keyword>
<evidence type="ECO:0000313" key="4">
    <source>
        <dbReference type="EMBL" id="SHI47762.1"/>
    </source>
</evidence>
<dbReference type="Proteomes" id="UP000184225">
    <property type="component" value="Unassembled WGS sequence"/>
</dbReference>